<dbReference type="Gene3D" id="2.30.30.40">
    <property type="entry name" value="SH3 Domains"/>
    <property type="match status" value="1"/>
</dbReference>
<accession>A0ABX9KAF5</accession>
<evidence type="ECO:0000259" key="2">
    <source>
        <dbReference type="PROSITE" id="PS51781"/>
    </source>
</evidence>
<dbReference type="PROSITE" id="PS51781">
    <property type="entry name" value="SH3B"/>
    <property type="match status" value="1"/>
</dbReference>
<dbReference type="SMART" id="SM00287">
    <property type="entry name" value="SH3b"/>
    <property type="match status" value="1"/>
</dbReference>
<dbReference type="Proteomes" id="UP000256345">
    <property type="component" value="Unassembled WGS sequence"/>
</dbReference>
<name>A0ABX9KAF5_9BACT</name>
<sequence length="299" mass="30974">MSVKLMGRGTRLLSPQSPPMEGRMSTRSMSGHSLKWLAVLAVVAAGCGGGQSSVESFELKGVDESVGSSAGAITTCVTAGSSLQTTTDLNLRSGPGTTYGILLTMPGGAIAKEAGGGCPTSGWYKVTYSGVTGWASGSYLTLVTTSTTTRDAAITKAKGAMGFSYWWGHGAWSPGAAVGSCSGSCPSCTHSGSYGADCSGFLAKAWVVPSTNTNVASDSHPYSTVSFNSDTSQWWTISRDVLLKADALVYNVDGAGHTFLYESGDGWGSMWAYECKGCAAGCVYNLRTATTTYHAIRHF</sequence>
<comment type="caution">
    <text evidence="3">The sequence shown here is derived from an EMBL/GenBank/DDBJ whole genome shotgun (WGS) entry which is preliminary data.</text>
</comment>
<evidence type="ECO:0000313" key="3">
    <source>
        <dbReference type="EMBL" id="REG37166.1"/>
    </source>
</evidence>
<dbReference type="Gene3D" id="3.90.1720.10">
    <property type="entry name" value="endopeptidase domain like (from Nostoc punctiforme)"/>
    <property type="match status" value="1"/>
</dbReference>
<feature type="region of interest" description="Disordered" evidence="1">
    <location>
        <begin position="1"/>
        <end position="27"/>
    </location>
</feature>
<feature type="domain" description="SH3b" evidence="2">
    <location>
        <begin position="79"/>
        <end position="144"/>
    </location>
</feature>
<dbReference type="Pfam" id="PF08239">
    <property type="entry name" value="SH3_3"/>
    <property type="match status" value="1"/>
</dbReference>
<gene>
    <name evidence="3" type="ORF">ATI61_101144</name>
</gene>
<keyword evidence="4" id="KW-1185">Reference proteome</keyword>
<evidence type="ECO:0000256" key="1">
    <source>
        <dbReference type="SAM" id="MobiDB-lite"/>
    </source>
</evidence>
<protein>
    <submittedName>
        <fullName evidence="3">SH3 domain-containing protein</fullName>
    </submittedName>
</protein>
<reference evidence="3 4" key="1">
    <citation type="submission" date="2018-08" db="EMBL/GenBank/DDBJ databases">
        <title>Genomic Encyclopedia of Archaeal and Bacterial Type Strains, Phase II (KMG-II): from individual species to whole genera.</title>
        <authorList>
            <person name="Goeker M."/>
        </authorList>
    </citation>
    <scope>NUCLEOTIDE SEQUENCE [LARGE SCALE GENOMIC DNA]</scope>
    <source>
        <strain evidence="3 4">DSM 2261</strain>
    </source>
</reference>
<dbReference type="EMBL" id="QUMU01000001">
    <property type="protein sequence ID" value="REG37166.1"/>
    <property type="molecule type" value="Genomic_DNA"/>
</dbReference>
<proteinExistence type="predicted"/>
<organism evidence="3 4">
    <name type="scientific">Archangium gephyra</name>
    <dbReference type="NCBI Taxonomy" id="48"/>
    <lineage>
        <taxon>Bacteria</taxon>
        <taxon>Pseudomonadati</taxon>
        <taxon>Myxococcota</taxon>
        <taxon>Myxococcia</taxon>
        <taxon>Myxococcales</taxon>
        <taxon>Cystobacterineae</taxon>
        <taxon>Archangiaceae</taxon>
        <taxon>Archangium</taxon>
    </lineage>
</organism>
<dbReference type="InterPro" id="IPR003646">
    <property type="entry name" value="SH3-like_bac-type"/>
</dbReference>
<evidence type="ECO:0000313" key="4">
    <source>
        <dbReference type="Proteomes" id="UP000256345"/>
    </source>
</evidence>